<name>A0A411BAU3_9CAUD</name>
<reference evidence="1 2" key="1">
    <citation type="submission" date="2018-08" db="EMBL/GenBank/DDBJ databases">
        <title>Segz_1, Complete genome sequences of 3 novel enterobacteria, Pakpunavirus like phages.</title>
        <authorList>
            <person name="Yuan S."/>
            <person name="Ma Y."/>
            <person name="Liu Q."/>
        </authorList>
    </citation>
    <scope>NUCLEOTIDE SEQUENCE [LARGE SCALE GENOMIC DNA]</scope>
</reference>
<organism evidence="1 2">
    <name type="scientific">Salmonella phage Segz_1</name>
    <dbReference type="NCBI Taxonomy" id="2419756"/>
    <lineage>
        <taxon>Viruses</taxon>
        <taxon>Duplodnaviria</taxon>
        <taxon>Heunggongvirae</taxon>
        <taxon>Uroviricota</taxon>
        <taxon>Caudoviricetes</taxon>
        <taxon>Segzyvirus</taxon>
        <taxon>Segzyvirus segz1</taxon>
    </lineage>
</organism>
<gene>
    <name evidence="1" type="ORF">Segz_30</name>
</gene>
<dbReference type="EMBL" id="MH791402">
    <property type="protein sequence ID" value="QAX98680.1"/>
    <property type="molecule type" value="Genomic_DNA"/>
</dbReference>
<keyword evidence="2" id="KW-1185">Reference proteome</keyword>
<accession>A0A411BAU3</accession>
<protein>
    <submittedName>
        <fullName evidence="1">Uncharacterized protein</fullName>
    </submittedName>
</protein>
<sequence length="74" mass="8397">MAKITITIHKCDRCGYETKNPNEYIDGERGELTVAYKGSIGQDCGGTNIQECKWLCLKCTKQFIEFMAGENNER</sequence>
<proteinExistence type="predicted"/>
<evidence type="ECO:0000313" key="1">
    <source>
        <dbReference type="EMBL" id="QAX98680.1"/>
    </source>
</evidence>
<evidence type="ECO:0000313" key="2">
    <source>
        <dbReference type="Proteomes" id="UP000289360"/>
    </source>
</evidence>
<dbReference type="Proteomes" id="UP000289360">
    <property type="component" value="Segment"/>
</dbReference>